<evidence type="ECO:0000313" key="6">
    <source>
        <dbReference type="Proteomes" id="UP000194218"/>
    </source>
</evidence>
<dbReference type="EMBL" id="CP021121">
    <property type="protein sequence ID" value="ARQ70690.1"/>
    <property type="molecule type" value="Genomic_DNA"/>
</dbReference>
<dbReference type="SMART" id="SM00418">
    <property type="entry name" value="HTH_ARSR"/>
    <property type="match status" value="1"/>
</dbReference>
<keyword evidence="6" id="KW-1185">Reference proteome</keyword>
<dbReference type="GO" id="GO:0003677">
    <property type="term" value="F:DNA binding"/>
    <property type="evidence" value="ECO:0007669"/>
    <property type="project" value="UniProtKB-KW"/>
</dbReference>
<dbReference type="InterPro" id="IPR011991">
    <property type="entry name" value="ArsR-like_HTH"/>
</dbReference>
<dbReference type="Pfam" id="PF01022">
    <property type="entry name" value="HTH_5"/>
    <property type="match status" value="1"/>
</dbReference>
<dbReference type="InterPro" id="IPR036390">
    <property type="entry name" value="WH_DNA-bd_sf"/>
</dbReference>
<dbReference type="Proteomes" id="UP000194218">
    <property type="component" value="Chromosome"/>
</dbReference>
<dbReference type="GO" id="GO:0003700">
    <property type="term" value="F:DNA-binding transcription factor activity"/>
    <property type="evidence" value="ECO:0007669"/>
    <property type="project" value="InterPro"/>
</dbReference>
<evidence type="ECO:0000256" key="1">
    <source>
        <dbReference type="ARBA" id="ARBA00023015"/>
    </source>
</evidence>
<protein>
    <submittedName>
        <fullName evidence="5">Transcriptional regulator</fullName>
    </submittedName>
</protein>
<dbReference type="PANTHER" id="PTHR43132">
    <property type="entry name" value="ARSENICAL RESISTANCE OPERON REPRESSOR ARSR-RELATED"/>
    <property type="match status" value="1"/>
</dbReference>
<evidence type="ECO:0000259" key="4">
    <source>
        <dbReference type="PROSITE" id="PS50987"/>
    </source>
</evidence>
<accession>A0A1W7D2A4</accession>
<dbReference type="InterPro" id="IPR036388">
    <property type="entry name" value="WH-like_DNA-bd_sf"/>
</dbReference>
<dbReference type="CDD" id="cd00090">
    <property type="entry name" value="HTH_ARSR"/>
    <property type="match status" value="1"/>
</dbReference>
<dbReference type="Gene3D" id="1.10.10.10">
    <property type="entry name" value="Winged helix-like DNA-binding domain superfamily/Winged helix DNA-binding domain"/>
    <property type="match status" value="1"/>
</dbReference>
<dbReference type="PRINTS" id="PR00778">
    <property type="entry name" value="HTHARSR"/>
</dbReference>
<dbReference type="InterPro" id="IPR001845">
    <property type="entry name" value="HTH_ArsR_DNA-bd_dom"/>
</dbReference>
<dbReference type="AlphaFoldDB" id="A0A1W7D2A4"/>
<keyword evidence="2" id="KW-0238">DNA-binding</keyword>
<sequence length="119" mass="12811">MAAGDPHAVAGEAHLHAPDQEQLRTAASVFALLADPTRLHLLWLLARGEADVTALTAASGAPRPAVSQHLAKLRLAGLVHARREGRRAVYALRDGHLRRLVTEALSHADHQVTGEPWHP</sequence>
<organism evidence="5 6">
    <name type="scientific">Streptomyces marincola</name>
    <dbReference type="NCBI Taxonomy" id="2878388"/>
    <lineage>
        <taxon>Bacteria</taxon>
        <taxon>Bacillati</taxon>
        <taxon>Actinomycetota</taxon>
        <taxon>Actinomycetes</taxon>
        <taxon>Kitasatosporales</taxon>
        <taxon>Streptomycetaceae</taxon>
        <taxon>Streptomyces</taxon>
    </lineage>
</organism>
<keyword evidence="3" id="KW-0804">Transcription</keyword>
<evidence type="ECO:0000313" key="5">
    <source>
        <dbReference type="EMBL" id="ARQ70690.1"/>
    </source>
</evidence>
<gene>
    <name evidence="5" type="ORF">CAG99_19255</name>
</gene>
<keyword evidence="1" id="KW-0805">Transcription regulation</keyword>
<proteinExistence type="predicted"/>
<dbReference type="OrthoDB" id="9810923at2"/>
<feature type="domain" description="HTH arsR-type" evidence="4">
    <location>
        <begin position="18"/>
        <end position="112"/>
    </location>
</feature>
<dbReference type="PANTHER" id="PTHR43132:SF8">
    <property type="entry name" value="HTH-TYPE TRANSCRIPTIONAL REGULATOR KMTR"/>
    <property type="match status" value="1"/>
</dbReference>
<reference evidence="5 6" key="1">
    <citation type="submission" date="2017-05" db="EMBL/GenBank/DDBJ databases">
        <title>Complete genome sequence of Streptomyces sp. SCSIO 03032 revealed the diverse biosynthetic pathways for its bioactive secondary metabolites.</title>
        <authorList>
            <person name="Ma L."/>
            <person name="Zhu Y."/>
            <person name="Zhang W."/>
            <person name="Zhang G."/>
            <person name="Tian X."/>
            <person name="Zhang S."/>
            <person name="Zhang C."/>
        </authorList>
    </citation>
    <scope>NUCLEOTIDE SEQUENCE [LARGE SCALE GENOMIC DNA]</scope>
    <source>
        <strain evidence="5 6">SCSIO 03032</strain>
    </source>
</reference>
<evidence type="ECO:0000256" key="2">
    <source>
        <dbReference type="ARBA" id="ARBA00023125"/>
    </source>
</evidence>
<dbReference type="NCBIfam" id="NF033788">
    <property type="entry name" value="HTH_metalloreg"/>
    <property type="match status" value="1"/>
</dbReference>
<dbReference type="InterPro" id="IPR051011">
    <property type="entry name" value="Metal_resp_trans_reg"/>
</dbReference>
<evidence type="ECO:0000256" key="3">
    <source>
        <dbReference type="ARBA" id="ARBA00023163"/>
    </source>
</evidence>
<dbReference type="PROSITE" id="PS50987">
    <property type="entry name" value="HTH_ARSR_2"/>
    <property type="match status" value="1"/>
</dbReference>
<name>A0A1W7D2A4_9ACTN</name>
<dbReference type="KEGG" id="smao:CAG99_19255"/>
<dbReference type="SUPFAM" id="SSF46785">
    <property type="entry name" value="Winged helix' DNA-binding domain"/>
    <property type="match status" value="1"/>
</dbReference>
<dbReference type="RefSeq" id="WP_086160538.1">
    <property type="nucleotide sequence ID" value="NZ_CP021121.1"/>
</dbReference>